<gene>
    <name evidence="2" type="ordered locus">MTR_2g021790</name>
    <name evidence="1" type="ORF">MtrDRAFT_AC149207g34v2</name>
</gene>
<reference evidence="2 4" key="4">
    <citation type="journal article" date="2014" name="BMC Genomics">
        <title>An improved genome release (version Mt4.0) for the model legume Medicago truncatula.</title>
        <authorList>
            <person name="Tang H."/>
            <person name="Krishnakumar V."/>
            <person name="Bidwell S."/>
            <person name="Rosen B."/>
            <person name="Chan A."/>
            <person name="Zhou S."/>
            <person name="Gentzbittel L."/>
            <person name="Childs K.L."/>
            <person name="Yandell M."/>
            <person name="Gundlach H."/>
            <person name="Mayer K.F."/>
            <person name="Schwartz D.C."/>
            <person name="Town C.D."/>
        </authorList>
    </citation>
    <scope>GENOME REANNOTATION</scope>
    <source>
        <strain evidence="3 4">cv. Jemalong A17</strain>
    </source>
</reference>
<evidence type="ECO:0000313" key="4">
    <source>
        <dbReference type="Proteomes" id="UP000002051"/>
    </source>
</evidence>
<name>A2Q229_MEDTR</name>
<organism evidence="1">
    <name type="scientific">Medicago truncatula</name>
    <name type="common">Barrel medic</name>
    <name type="synonym">Medicago tribuloides</name>
    <dbReference type="NCBI Taxonomy" id="3880"/>
    <lineage>
        <taxon>Eukaryota</taxon>
        <taxon>Viridiplantae</taxon>
        <taxon>Streptophyta</taxon>
        <taxon>Embryophyta</taxon>
        <taxon>Tracheophyta</taxon>
        <taxon>Spermatophyta</taxon>
        <taxon>Magnoliopsida</taxon>
        <taxon>eudicotyledons</taxon>
        <taxon>Gunneridae</taxon>
        <taxon>Pentapetalae</taxon>
        <taxon>rosids</taxon>
        <taxon>fabids</taxon>
        <taxon>Fabales</taxon>
        <taxon>Fabaceae</taxon>
        <taxon>Papilionoideae</taxon>
        <taxon>50 kb inversion clade</taxon>
        <taxon>NPAAA clade</taxon>
        <taxon>Hologalegina</taxon>
        <taxon>IRL clade</taxon>
        <taxon>Trifolieae</taxon>
        <taxon>Medicago</taxon>
    </lineage>
</organism>
<evidence type="ECO:0000313" key="1">
    <source>
        <dbReference type="EMBL" id="ABN09745.1"/>
    </source>
</evidence>
<reference evidence="2 4" key="3">
    <citation type="journal article" date="2011" name="Nature">
        <title>The Medicago genome provides insight into the evolution of rhizobial symbioses.</title>
        <authorList>
            <person name="Young N.D."/>
            <person name="Debelle F."/>
            <person name="Oldroyd G.E."/>
            <person name="Geurts R."/>
            <person name="Cannon S.B."/>
            <person name="Udvardi M.K."/>
            <person name="Benedito V.A."/>
            <person name="Mayer K.F."/>
            <person name="Gouzy J."/>
            <person name="Schoof H."/>
            <person name="Van de Peer Y."/>
            <person name="Proost S."/>
            <person name="Cook D.R."/>
            <person name="Meyers B.C."/>
            <person name="Spannagl M."/>
            <person name="Cheung F."/>
            <person name="De Mita S."/>
            <person name="Krishnakumar V."/>
            <person name="Gundlach H."/>
            <person name="Zhou S."/>
            <person name="Mudge J."/>
            <person name="Bharti A.K."/>
            <person name="Murray J.D."/>
            <person name="Naoumkina M.A."/>
            <person name="Rosen B."/>
            <person name="Silverstein K.A."/>
            <person name="Tang H."/>
            <person name="Rombauts S."/>
            <person name="Zhao P.X."/>
            <person name="Zhou P."/>
            <person name="Barbe V."/>
            <person name="Bardou P."/>
            <person name="Bechner M."/>
            <person name="Bellec A."/>
            <person name="Berger A."/>
            <person name="Berges H."/>
            <person name="Bidwell S."/>
            <person name="Bisseling T."/>
            <person name="Choisne N."/>
            <person name="Couloux A."/>
            <person name="Denny R."/>
            <person name="Deshpande S."/>
            <person name="Dai X."/>
            <person name="Doyle J.J."/>
            <person name="Dudez A.M."/>
            <person name="Farmer A.D."/>
            <person name="Fouteau S."/>
            <person name="Franken C."/>
            <person name="Gibelin C."/>
            <person name="Gish J."/>
            <person name="Goldstein S."/>
            <person name="Gonzalez A.J."/>
            <person name="Green P.J."/>
            <person name="Hallab A."/>
            <person name="Hartog M."/>
            <person name="Hua A."/>
            <person name="Humphray S.J."/>
            <person name="Jeong D.H."/>
            <person name="Jing Y."/>
            <person name="Jocker A."/>
            <person name="Kenton S.M."/>
            <person name="Kim D.J."/>
            <person name="Klee K."/>
            <person name="Lai H."/>
            <person name="Lang C."/>
            <person name="Lin S."/>
            <person name="Macmil S.L."/>
            <person name="Magdelenat G."/>
            <person name="Matthews L."/>
            <person name="McCorrison J."/>
            <person name="Monaghan E.L."/>
            <person name="Mun J.H."/>
            <person name="Najar F.Z."/>
            <person name="Nicholson C."/>
            <person name="Noirot C."/>
            <person name="O'Bleness M."/>
            <person name="Paule C.R."/>
            <person name="Poulain J."/>
            <person name="Prion F."/>
            <person name="Qin B."/>
            <person name="Qu C."/>
            <person name="Retzel E.F."/>
            <person name="Riddle C."/>
            <person name="Sallet E."/>
            <person name="Samain S."/>
            <person name="Samson N."/>
            <person name="Sanders I."/>
            <person name="Saurat O."/>
            <person name="Scarpelli C."/>
            <person name="Schiex T."/>
            <person name="Segurens B."/>
            <person name="Severin A.J."/>
            <person name="Sherrier D.J."/>
            <person name="Shi R."/>
            <person name="Sims S."/>
            <person name="Singer S.R."/>
            <person name="Sinharoy S."/>
            <person name="Sterck L."/>
            <person name="Viollet A."/>
            <person name="Wang B.B."/>
            <person name="Wang K."/>
            <person name="Wang M."/>
            <person name="Wang X."/>
            <person name="Warfsmann J."/>
            <person name="Weissenbach J."/>
            <person name="White D.D."/>
            <person name="White J.D."/>
            <person name="Wiley G.B."/>
            <person name="Wincker P."/>
            <person name="Xing Y."/>
            <person name="Yang L."/>
            <person name="Yao Z."/>
            <person name="Ying F."/>
            <person name="Zhai J."/>
            <person name="Zhou L."/>
            <person name="Zuber A."/>
            <person name="Denarie J."/>
            <person name="Dixon R.A."/>
            <person name="May G.D."/>
            <person name="Schwartz D.C."/>
            <person name="Rogers J."/>
            <person name="Quetier F."/>
            <person name="Town C.D."/>
            <person name="Roe B.A."/>
        </authorList>
    </citation>
    <scope>NUCLEOTIDE SEQUENCE [LARGE SCALE GENOMIC DNA]</scope>
    <source>
        <strain evidence="2">A17</strain>
        <strain evidence="3 4">cv. Jemalong A17</strain>
    </source>
</reference>
<proteinExistence type="predicted"/>
<dbReference type="Proteomes" id="UP000002051">
    <property type="component" value="Chromosome 2"/>
</dbReference>
<keyword evidence="4" id="KW-1185">Reference proteome</keyword>
<dbReference type="EMBL" id="CM001218">
    <property type="protein sequence ID" value="AES64385.1"/>
    <property type="molecule type" value="Genomic_DNA"/>
</dbReference>
<dbReference type="PaxDb" id="3880-AES64385"/>
<sequence>MNEAAKKKEREAVVTVTVSKAQGMEVAAAVDTYHFSSRFDGMENPLEIPILNDFTMVFFIQSRKK</sequence>
<accession>A2Q229</accession>
<reference evidence="1" key="1">
    <citation type="submission" date="2005-04" db="EMBL/GenBank/DDBJ databases">
        <authorList>
            <person name="Town C.D."/>
        </authorList>
    </citation>
    <scope>NUCLEOTIDE SEQUENCE</scope>
</reference>
<reference evidence="3" key="5">
    <citation type="submission" date="2015-04" db="UniProtKB">
        <authorList>
            <consortium name="EnsemblPlants"/>
        </authorList>
    </citation>
    <scope>IDENTIFICATION</scope>
    <source>
        <strain evidence="3">cv. Jemalong A17</strain>
    </source>
</reference>
<evidence type="ECO:0000313" key="2">
    <source>
        <dbReference type="EMBL" id="AES64385.1"/>
    </source>
</evidence>
<dbReference type="EnsemblPlants" id="AES64385">
    <property type="protein sequence ID" value="AES64385"/>
    <property type="gene ID" value="MTR_2g021790"/>
</dbReference>
<dbReference type="EMBL" id="AC149207">
    <property type="protein sequence ID" value="ABN09745.1"/>
    <property type="molecule type" value="Genomic_DNA"/>
</dbReference>
<dbReference type="AlphaFoldDB" id="A2Q229"/>
<dbReference type="HOGENOM" id="CLU_2853029_0_0_1"/>
<reference evidence="1" key="2">
    <citation type="submission" date="2007-03" db="EMBL/GenBank/DDBJ databases">
        <authorList>
            <consortium name="The International Medicago Genome Annotation Group"/>
        </authorList>
    </citation>
    <scope>NUCLEOTIDE SEQUENCE</scope>
</reference>
<protein>
    <submittedName>
        <fullName evidence="2">Dihydrodipicolinate reductase, putative</fullName>
    </submittedName>
</protein>
<evidence type="ECO:0000313" key="3">
    <source>
        <dbReference type="EnsemblPlants" id="AES64385"/>
    </source>
</evidence>